<sequence length="218" mass="24764">MSKKTVTNGPRWDQEFHDQFARLLQWRRDVRHFDRRPIDEHILMSCLQQAVIGPSVGNAQPWRMIRVRDEGLRRKIYDNFKAANADELTHYEGQQGASYATLKLSGLDDAPVQISVFVDNATTAGHGLGARTMPETLAYSVVCMMHSLWLLLRSHGIGLGWVSILNPDDLCRDLAVPPGWKFIGHLCIGLPMQISETPELVASGWQERLDMDQFLIER</sequence>
<dbReference type="GO" id="GO:0016491">
    <property type="term" value="F:oxidoreductase activity"/>
    <property type="evidence" value="ECO:0007669"/>
    <property type="project" value="InterPro"/>
</dbReference>
<name>A0A3B0RZE2_9ZZZZ</name>
<gene>
    <name evidence="2" type="ORF">MNBD_ALPHA02-1483</name>
</gene>
<dbReference type="AlphaFoldDB" id="A0A3B0RZE2"/>
<dbReference type="InterPro" id="IPR012825">
    <property type="entry name" value="BluB"/>
</dbReference>
<dbReference type="PANTHER" id="PTHR23026">
    <property type="entry name" value="NADPH NITROREDUCTASE"/>
    <property type="match status" value="1"/>
</dbReference>
<dbReference type="Pfam" id="PF00881">
    <property type="entry name" value="Nitroreductase"/>
    <property type="match status" value="1"/>
</dbReference>
<dbReference type="SUPFAM" id="SSF55469">
    <property type="entry name" value="FMN-dependent nitroreductase-like"/>
    <property type="match status" value="1"/>
</dbReference>
<feature type="domain" description="Nitroreductase" evidence="1">
    <location>
        <begin position="25"/>
        <end position="189"/>
    </location>
</feature>
<dbReference type="InterPro" id="IPR050627">
    <property type="entry name" value="Nitroreductase/BluB"/>
</dbReference>
<accession>A0A3B0RZE2</accession>
<reference evidence="2" key="1">
    <citation type="submission" date="2018-06" db="EMBL/GenBank/DDBJ databases">
        <authorList>
            <person name="Zhirakovskaya E."/>
        </authorList>
    </citation>
    <scope>NUCLEOTIDE SEQUENCE</scope>
</reference>
<protein>
    <submittedName>
        <fullName evidence="2">Cobalamin biosynthesis protein BluB @ 5,6-dimethylbenzimidazole synthase, flavin destructase family</fullName>
    </submittedName>
</protein>
<dbReference type="InterPro" id="IPR000415">
    <property type="entry name" value="Nitroreductase-like"/>
</dbReference>
<evidence type="ECO:0000313" key="2">
    <source>
        <dbReference type="EMBL" id="VAV99294.1"/>
    </source>
</evidence>
<organism evidence="2">
    <name type="scientific">hydrothermal vent metagenome</name>
    <dbReference type="NCBI Taxonomy" id="652676"/>
    <lineage>
        <taxon>unclassified sequences</taxon>
        <taxon>metagenomes</taxon>
        <taxon>ecological metagenomes</taxon>
    </lineage>
</organism>
<proteinExistence type="predicted"/>
<dbReference type="InterPro" id="IPR029479">
    <property type="entry name" value="Nitroreductase"/>
</dbReference>
<dbReference type="Gene3D" id="3.40.109.10">
    <property type="entry name" value="NADH Oxidase"/>
    <property type="match status" value="1"/>
</dbReference>
<dbReference type="NCBIfam" id="TIGR02476">
    <property type="entry name" value="BluB"/>
    <property type="match status" value="1"/>
</dbReference>
<dbReference type="PANTHER" id="PTHR23026:SF123">
    <property type="entry name" value="NAD(P)H NITROREDUCTASE RV3131-RELATED"/>
    <property type="match status" value="1"/>
</dbReference>
<dbReference type="EMBL" id="UOED01000132">
    <property type="protein sequence ID" value="VAV99294.1"/>
    <property type="molecule type" value="Genomic_DNA"/>
</dbReference>
<evidence type="ECO:0000259" key="1">
    <source>
        <dbReference type="Pfam" id="PF00881"/>
    </source>
</evidence>